<keyword evidence="10" id="KW-1185">Reference proteome</keyword>
<evidence type="ECO:0000256" key="6">
    <source>
        <dbReference type="SAM" id="MobiDB-lite"/>
    </source>
</evidence>
<reference evidence="9 10" key="1">
    <citation type="submission" date="2019-03" db="EMBL/GenBank/DDBJ databases">
        <title>Draft genome sequences of novel Actinobacteria.</title>
        <authorList>
            <person name="Sahin N."/>
            <person name="Ay H."/>
            <person name="Saygin H."/>
        </authorList>
    </citation>
    <scope>NUCLEOTIDE SEQUENCE [LARGE SCALE GENOMIC DNA]</scope>
    <source>
        <strain evidence="9 10">KC712</strain>
    </source>
</reference>
<comment type="caution">
    <text evidence="9">The sequence shown here is derived from an EMBL/GenBank/DDBJ whole genome shotgun (WGS) entry which is preliminary data.</text>
</comment>
<keyword evidence="1" id="KW-0596">Phosphopantetheine</keyword>
<dbReference type="CDD" id="cd00833">
    <property type="entry name" value="PKS"/>
    <property type="match status" value="3"/>
</dbReference>
<dbReference type="Pfam" id="PF16197">
    <property type="entry name" value="KAsynt_C_assoc"/>
    <property type="match status" value="3"/>
</dbReference>
<evidence type="ECO:0000256" key="3">
    <source>
        <dbReference type="ARBA" id="ARBA00022679"/>
    </source>
</evidence>
<dbReference type="GO" id="GO:0004312">
    <property type="term" value="F:fatty acid synthase activity"/>
    <property type="evidence" value="ECO:0007669"/>
    <property type="project" value="TreeGrafter"/>
</dbReference>
<dbReference type="SUPFAM" id="SSF51735">
    <property type="entry name" value="NAD(P)-binding Rossmann-fold domains"/>
    <property type="match status" value="2"/>
</dbReference>
<dbReference type="SMART" id="SM00827">
    <property type="entry name" value="PKS_AT"/>
    <property type="match status" value="2"/>
</dbReference>
<dbReference type="Gene3D" id="3.40.47.10">
    <property type="match status" value="3"/>
</dbReference>
<dbReference type="Pfam" id="PF00550">
    <property type="entry name" value="PP-binding"/>
    <property type="match status" value="2"/>
</dbReference>
<dbReference type="SMART" id="SM00822">
    <property type="entry name" value="PKS_KR"/>
    <property type="match status" value="1"/>
</dbReference>
<dbReference type="GO" id="GO:0006633">
    <property type="term" value="P:fatty acid biosynthetic process"/>
    <property type="evidence" value="ECO:0007669"/>
    <property type="project" value="InterPro"/>
</dbReference>
<accession>A0A4R4WCH6</accession>
<dbReference type="InterPro" id="IPR013968">
    <property type="entry name" value="PKS_KR"/>
</dbReference>
<dbReference type="InterPro" id="IPR057326">
    <property type="entry name" value="KR_dom"/>
</dbReference>
<feature type="domain" description="Carrier" evidence="7">
    <location>
        <begin position="930"/>
        <end position="1005"/>
    </location>
</feature>
<dbReference type="FunFam" id="3.40.47.10:FF:000019">
    <property type="entry name" value="Polyketide synthase type I"/>
    <property type="match status" value="3"/>
</dbReference>
<dbReference type="PROSITE" id="PS52004">
    <property type="entry name" value="KS3_2"/>
    <property type="match status" value="3"/>
</dbReference>
<dbReference type="PANTHER" id="PTHR43775:SF51">
    <property type="entry name" value="INACTIVE PHENOLPHTHIOCEROL SYNTHESIS POLYKETIDE SYNTHASE TYPE I PKS1-RELATED"/>
    <property type="match status" value="1"/>
</dbReference>
<dbReference type="OrthoDB" id="4537517at2"/>
<dbReference type="PROSITE" id="PS50075">
    <property type="entry name" value="CARRIER"/>
    <property type="match status" value="2"/>
</dbReference>
<dbReference type="InterPro" id="IPR018201">
    <property type="entry name" value="Ketoacyl_synth_AS"/>
</dbReference>
<dbReference type="Gene3D" id="3.30.70.3290">
    <property type="match status" value="2"/>
</dbReference>
<dbReference type="InterPro" id="IPR009081">
    <property type="entry name" value="PP-bd_ACP"/>
</dbReference>
<feature type="domain" description="Ketosynthase family 3 (KS3)" evidence="8">
    <location>
        <begin position="12"/>
        <end position="426"/>
    </location>
</feature>
<dbReference type="Pfam" id="PF08659">
    <property type="entry name" value="KR"/>
    <property type="match status" value="1"/>
</dbReference>
<keyword evidence="2" id="KW-0597">Phosphoprotein</keyword>
<dbReference type="Proteomes" id="UP000294543">
    <property type="component" value="Unassembled WGS sequence"/>
</dbReference>
<dbReference type="SUPFAM" id="SSF47336">
    <property type="entry name" value="ACP-like"/>
    <property type="match status" value="2"/>
</dbReference>
<keyword evidence="5" id="KW-0012">Acyltransferase</keyword>
<feature type="domain" description="Ketosynthase family 3 (KS3)" evidence="8">
    <location>
        <begin position="1022"/>
        <end position="1446"/>
    </location>
</feature>
<dbReference type="InterPro" id="IPR055123">
    <property type="entry name" value="SpnB-like_Rossmann"/>
</dbReference>
<feature type="non-terminal residue" evidence="9">
    <location>
        <position position="3004"/>
    </location>
</feature>
<dbReference type="InterPro" id="IPR014043">
    <property type="entry name" value="Acyl_transferase_dom"/>
</dbReference>
<dbReference type="EMBL" id="SMKP01000137">
    <property type="protein sequence ID" value="TDD14877.1"/>
    <property type="molecule type" value="Genomic_DNA"/>
</dbReference>
<dbReference type="InterPro" id="IPR050091">
    <property type="entry name" value="PKS_NRPS_Biosynth_Enz"/>
</dbReference>
<dbReference type="FunFam" id="1.10.1200.10:FF:000007">
    <property type="entry name" value="Probable polyketide synthase pks17"/>
    <property type="match status" value="2"/>
</dbReference>
<evidence type="ECO:0000313" key="9">
    <source>
        <dbReference type="EMBL" id="TDD14877.1"/>
    </source>
</evidence>
<dbReference type="SUPFAM" id="SSF53901">
    <property type="entry name" value="Thiolase-like"/>
    <property type="match status" value="3"/>
</dbReference>
<sequence length="3004" mass="314322">MSYELSSRSFSDDAVAIVGISCRLPQAPDPQSFWRLLRDGRDAITDVPSGRWNAPETSSLRGGFIDGIAEFDAEFFGVSPNEAAMIDPQQRLLMELSWEALEDAGIVPASLRDTPASVFIGAMAGDYAQLLQGNGRAALTRHSLTGISRALLANRISYTLGLNGPSMTVDSAQSASLTAVHLACESLRNGETGLAIVGGVNLNLTADSTLAALRFGALSPDGRCFTFDARANGYVRGEGGGVVVLKPLARARADGDRVYCVIAGSAINNDGGGDGLTVPDRHAQEEVIRLACGRAGVPAAAVQFVELHGTGTRVGDPIEARALGAAIGTAKDSGTPLVVGSAKTNVGHLEGAAGIVGLLKTVLAIRHRTLPPSLNFETPNPQIPFDELNLRVSTETSAWPREDAPLVAGVSSFGMGGANCHVVLAEYPQEEPAASATRQDGPLVVPLDGPLVVPLAGRSEAALRAQAGRLRDHLLDGLLDDPGAGPADLAYSLATTRTAFDRRAALVVDEPSAPADVLAGVLDRLAKGEPAAEIVTGRPSTGDIAFLYSGQGSQRPGMGRELYAAHPVFARALDEIAACFDGTLDRPLLDVMFADEGSPEAGLLDQTGFAQPALFAFEVALTRLYEHWGVRPSRLIGHSIGEISAAHVAGVLSLADACALVAARGRLMQSLPAGGAMVAVQATEEEVLPFLDTTVSIAAINGPDSTVVSGSESRVMEIAEEFRGRGRKTHRLRVSHAFHSPLMDPMLAEFREVAESLTYREPAIPIVSNLTGAVASAEDLCSPGHWVWHVREAVRFCDGIRALADTGVTTFVEVGPGSVLAAMGQHCLPASPYTQFVATLRDPQAERRSAALALAGLQVRGATLDWDTVLPGARRVPLPTYAFQRTYHWLPEADGSAPPPHAAPEPSASGEETQSLADRLRGLPEAEQEQALLELVRTCIALVLGHANAATVDTGTAFKALGFDSFSAVELRNRLNTATGLQLPSSLLFDYPSPQALAGFLRAELAGERVTQAVVAARSVADEPIAIVGMACRFPGGVSSPDDLWNVVIREQDAIGEFPVDRGWDLAALYDPDPDSRGTTYARHGGFLYEAGEFDPAFFGISPREALAMDPQQRLLLEASWEAMERAGIDPAGLRGSRTGVFAGATAQDYGPRLHEATGSAEGYVLTGTTASVISGRVAFTFGFEGPAVTVDTACSSSLVALHLAAQSLRTGECDLALAGGATVMSSPGMFVEFSRQRGLSPDGRCRAFAAGADGTGWAEGVGMLLVERLSDARRLGHRVLAVVRGSAINQDGASNGLTAPNGPSQQRVIRQALANAGLSAAEVDAVEAHGTGTSLGDPIEAQALIATYGQDRDRPLWLGSLKSNIGHAQAAAGVGGVIKMVMALRHGRLPRTLHVDEPSPHVDWSAGAVELLTEARSWDELDRPRRAAVSSFGISGTNAHVIIEQGDPVVPAPDEEFDLPAVPWILSAKGPEALAGQAGRLAAWATADIPITAAGAALAAGRAALDHRAVIVGSDRDDLLAGLRALAGGSDAPGVLTGSGQPGRLALLFTGQGSQRPGMGRELAETFPVFAEALEEACALLDPQLPYPLREVMFTDPGGVLDETGMTQPALFAFEVALYRLFESFGVRPDVLIGHSVGEIAAAHVAGVFSLSDACTLIATRARLMDALPKDGAMLAVAAPEADVLPLLDGYEDRAGIAAVNGPSAVVVSGDEAAIAEIEGRAQVRTRRLRVSHAFHSPLMEPMLADFAETISGLGFHEPTIPVVSNVTGRLAEPGRLTDPTYWVEHVRVAVRFADGVAAADASVLLEVGPDGILTGMAQQALADGVFIPAARRDRDEAGAFVQALGRLHASGVTVDWDAYFGAAPALHVDLPTYAFQRQRYWLEAPGAAERPTEHVGLFEVDWVPVPAAGAVPTTGSGDVVLPWESPADDGDEHARARAAVLRVLAAVQERLGGDQPASGRLVIATEGATGDTPDLAATAVWGLVRSIQTEYPDRFVLLDHDGPTGGPDSPTDNIVTAALAYDEPQLAIRAGTIHVPRLARRDQPAGDPPWNPDGTVLVTGGTGALGRTVTRHLVAAHGVRNLVLVTRDPQSPGAVAVAAELAELGAHAELVACDVTDRDALAGLVGSCETLTGVVHIAGVLDDGVVPALTPERLDTVWRTKAETAWLLHELTADRDLSAFVLFSSCAATLGSAGQANYAAANAFLDGLARHRRALGLPATALAWGLWDNSAGGMAGTLATADLARWARLGVAPMPQDKALELLDSALAGNAVTTLPARLSLAKVAEPAPVMLRAMLGKPIGRRAADGPDEVPLAQALRGQSPEEQERTLLDLVRGQAALVLGHVTPNVISATGAFKEAGFDSLTAVELRNRLNTATGLRLPSSLLFDYPSPQALTEHLRTELLGGSATAATAVRTTGHDEPIAIVGMACRYPGGVRSPEDLWELVAQARDAVGEFPTDRGWDLDRLFDPDPGKRGTTYTRHGGFLYDAADFDAAFFGISPREALAMDPQQRLLLEASWEALEDAGIDPATLRGSQTGVFTGIAPMEYGPRRYEGADHVEGYLLTGGLASVASGRVSYTLGFEGPAVTVDTACSSSLVALHLAAQALRSGECDLAMAGGAMVMASPGTFVEFSRQRGLSPDGRCKAFSADADGTGWSEGVGVLLVERLSDARRNGHQVLAVIRGSAINQDGASNGLAAPNGPSQQRVIRQALANAGLSAADVDVVEAHGTGTKLGDPIEAQALIATYGQERQDQPLWLGSLKSNLGHAQAAAGVAGVIKMVMAMRHGVLPQTLHVGEPSPHVDWSAGAVELLTEARPWDQADRPRRAAVSSFGVSGTNAHVIIEQGDPVDETVRDDRRLPVVPWLVSAKDVRALRAQAGRLASWLESRSSVSVSDVAWSLVSGRAVLEQRAVVVGADRDELVAGLRALADDPSAGISGSGSGGKLALLFAGQGSQRVGMGASLIEAFPVFAEALDEICRVLDPLLPHPLREVMFSDPEGVLGE</sequence>
<dbReference type="InterPro" id="IPR006162">
    <property type="entry name" value="Ppantetheine_attach_site"/>
</dbReference>
<dbReference type="InterPro" id="IPR014030">
    <property type="entry name" value="Ketoacyl_synth_N"/>
</dbReference>
<name>A0A4R4WCH6_9ACTN</name>
<evidence type="ECO:0000313" key="10">
    <source>
        <dbReference type="Proteomes" id="UP000294543"/>
    </source>
</evidence>
<feature type="domain" description="Ketosynthase family 3 (KS3)" evidence="8">
    <location>
        <begin position="2421"/>
        <end position="2846"/>
    </location>
</feature>
<dbReference type="Gene3D" id="3.40.366.10">
    <property type="entry name" value="Malonyl-Coenzyme A Acyl Carrier Protein, domain 2"/>
    <property type="match status" value="3"/>
</dbReference>
<dbReference type="InterPro" id="IPR014031">
    <property type="entry name" value="Ketoacyl_synth_C"/>
</dbReference>
<dbReference type="SMART" id="SM01294">
    <property type="entry name" value="PKS_PP_betabranch"/>
    <property type="match status" value="1"/>
</dbReference>
<feature type="region of interest" description="Disordered" evidence="6">
    <location>
        <begin position="893"/>
        <end position="916"/>
    </location>
</feature>
<dbReference type="InterPro" id="IPR020806">
    <property type="entry name" value="PKS_PP-bd"/>
</dbReference>
<protein>
    <submittedName>
        <fullName evidence="9">SDR family NAD(P)-dependent oxidoreductase</fullName>
    </submittedName>
</protein>
<dbReference type="SMART" id="SM00825">
    <property type="entry name" value="PKS_KS"/>
    <property type="match status" value="3"/>
</dbReference>
<dbReference type="InterPro" id="IPR016036">
    <property type="entry name" value="Malonyl_transacylase_ACP-bd"/>
</dbReference>
<dbReference type="Gene3D" id="1.10.1200.10">
    <property type="entry name" value="ACP-like"/>
    <property type="match status" value="2"/>
</dbReference>
<dbReference type="SUPFAM" id="SSF52151">
    <property type="entry name" value="FabD/lysophospholipase-like"/>
    <property type="match status" value="3"/>
</dbReference>
<dbReference type="CDD" id="cd08956">
    <property type="entry name" value="KR_3_FAS_SDR_x"/>
    <property type="match status" value="1"/>
</dbReference>
<dbReference type="GO" id="GO:0004315">
    <property type="term" value="F:3-oxoacyl-[acyl-carrier-protein] synthase activity"/>
    <property type="evidence" value="ECO:0007669"/>
    <property type="project" value="InterPro"/>
</dbReference>
<evidence type="ECO:0000259" key="8">
    <source>
        <dbReference type="PROSITE" id="PS52004"/>
    </source>
</evidence>
<feature type="domain" description="Carrier" evidence="7">
    <location>
        <begin position="2322"/>
        <end position="2404"/>
    </location>
</feature>
<dbReference type="InterPro" id="IPR036736">
    <property type="entry name" value="ACP-like_sf"/>
</dbReference>
<keyword evidence="4" id="KW-0511">Multifunctional enzyme</keyword>
<evidence type="ECO:0000256" key="4">
    <source>
        <dbReference type="ARBA" id="ARBA00023268"/>
    </source>
</evidence>
<evidence type="ECO:0000256" key="5">
    <source>
        <dbReference type="ARBA" id="ARBA00023315"/>
    </source>
</evidence>
<dbReference type="GO" id="GO:0031177">
    <property type="term" value="F:phosphopantetheine binding"/>
    <property type="evidence" value="ECO:0007669"/>
    <property type="project" value="InterPro"/>
</dbReference>
<proteinExistence type="predicted"/>
<dbReference type="PANTHER" id="PTHR43775">
    <property type="entry name" value="FATTY ACID SYNTHASE"/>
    <property type="match status" value="1"/>
</dbReference>
<organism evidence="9 10">
    <name type="scientific">Nonomuraea diastatica</name>
    <dbReference type="NCBI Taxonomy" id="1848329"/>
    <lineage>
        <taxon>Bacteria</taxon>
        <taxon>Bacillati</taxon>
        <taxon>Actinomycetota</taxon>
        <taxon>Actinomycetes</taxon>
        <taxon>Streptosporangiales</taxon>
        <taxon>Streptosporangiaceae</taxon>
        <taxon>Nonomuraea</taxon>
    </lineage>
</organism>
<dbReference type="InterPro" id="IPR032821">
    <property type="entry name" value="PKS_assoc"/>
</dbReference>
<evidence type="ECO:0000259" key="7">
    <source>
        <dbReference type="PROSITE" id="PS50075"/>
    </source>
</evidence>
<dbReference type="Pfam" id="PF00109">
    <property type="entry name" value="ketoacyl-synt"/>
    <property type="match status" value="3"/>
</dbReference>
<dbReference type="FunFam" id="3.40.366.10:FF:000002">
    <property type="entry name" value="Probable polyketide synthase 2"/>
    <property type="match status" value="2"/>
</dbReference>
<dbReference type="PROSITE" id="PS00606">
    <property type="entry name" value="KS3_1"/>
    <property type="match status" value="2"/>
</dbReference>
<dbReference type="SUPFAM" id="SSF55048">
    <property type="entry name" value="Probable ACP-binding domain of malonyl-CoA ACP transacylase"/>
    <property type="match status" value="2"/>
</dbReference>
<dbReference type="Pfam" id="PF00698">
    <property type="entry name" value="Acyl_transf_1"/>
    <property type="match status" value="2"/>
</dbReference>
<dbReference type="InterPro" id="IPR020841">
    <property type="entry name" value="PKS_Beta-ketoAc_synthase_dom"/>
</dbReference>
<dbReference type="RefSeq" id="WP_132515488.1">
    <property type="nucleotide sequence ID" value="NZ_SMKP01000137.1"/>
</dbReference>
<dbReference type="PROSITE" id="PS00012">
    <property type="entry name" value="PHOSPHOPANTETHEINE"/>
    <property type="match status" value="1"/>
</dbReference>
<dbReference type="Pfam" id="PF22953">
    <property type="entry name" value="SpnB_Rossmann"/>
    <property type="match status" value="1"/>
</dbReference>
<dbReference type="InterPro" id="IPR016035">
    <property type="entry name" value="Acyl_Trfase/lysoPLipase"/>
</dbReference>
<dbReference type="InterPro" id="IPR016039">
    <property type="entry name" value="Thiolase-like"/>
</dbReference>
<evidence type="ECO:0000256" key="1">
    <source>
        <dbReference type="ARBA" id="ARBA00022450"/>
    </source>
</evidence>
<evidence type="ECO:0000256" key="2">
    <source>
        <dbReference type="ARBA" id="ARBA00022553"/>
    </source>
</evidence>
<dbReference type="Pfam" id="PF02801">
    <property type="entry name" value="Ketoacyl-synt_C"/>
    <property type="match status" value="3"/>
</dbReference>
<dbReference type="SMART" id="SM00823">
    <property type="entry name" value="PKS_PP"/>
    <property type="match status" value="2"/>
</dbReference>
<gene>
    <name evidence="9" type="ORF">E1294_36225</name>
</gene>
<dbReference type="InterPro" id="IPR001227">
    <property type="entry name" value="Ac_transferase_dom_sf"/>
</dbReference>
<keyword evidence="3" id="KW-0808">Transferase</keyword>
<dbReference type="InterPro" id="IPR036291">
    <property type="entry name" value="NAD(P)-bd_dom_sf"/>
</dbReference>
<dbReference type="Gene3D" id="3.40.50.720">
    <property type="entry name" value="NAD(P)-binding Rossmann-like Domain"/>
    <property type="match status" value="1"/>
</dbReference>